<protein>
    <submittedName>
        <fullName evidence="1">Uncharacterized protein</fullName>
    </submittedName>
</protein>
<dbReference type="EMBL" id="BAAAVI010000028">
    <property type="protein sequence ID" value="GAA2879214.1"/>
    <property type="molecule type" value="Genomic_DNA"/>
</dbReference>
<dbReference type="RefSeq" id="WP_344973907.1">
    <property type="nucleotide sequence ID" value="NZ_BAAAVI010000028.1"/>
</dbReference>
<evidence type="ECO:0000313" key="2">
    <source>
        <dbReference type="Proteomes" id="UP001500831"/>
    </source>
</evidence>
<gene>
    <name evidence="1" type="ORF">GCM10010517_41480</name>
</gene>
<sequence length="111" mass="12781">MGYPSGNGAHVTLETSDQVVDVRFELWDGPPSSSESWTKEWQGELRLVSGKVCLADWIELDPPRLVFDLGRREATWGIHAYMRCLRDLIRSEHQITSYDLAIYLVQFWPKG</sequence>
<reference evidence="1 2" key="1">
    <citation type="journal article" date="2019" name="Int. J. Syst. Evol. Microbiol.">
        <title>The Global Catalogue of Microorganisms (GCM) 10K type strain sequencing project: providing services to taxonomists for standard genome sequencing and annotation.</title>
        <authorList>
            <consortium name="The Broad Institute Genomics Platform"/>
            <consortium name="The Broad Institute Genome Sequencing Center for Infectious Disease"/>
            <person name="Wu L."/>
            <person name="Ma J."/>
        </authorList>
    </citation>
    <scope>NUCLEOTIDE SEQUENCE [LARGE SCALE GENOMIC DNA]</scope>
    <source>
        <strain evidence="1 2">JCM 6242</strain>
    </source>
</reference>
<name>A0ABN3W105_9ACTN</name>
<proteinExistence type="predicted"/>
<organism evidence="1 2">
    <name type="scientific">Streptosporangium fragile</name>
    <dbReference type="NCBI Taxonomy" id="46186"/>
    <lineage>
        <taxon>Bacteria</taxon>
        <taxon>Bacillati</taxon>
        <taxon>Actinomycetota</taxon>
        <taxon>Actinomycetes</taxon>
        <taxon>Streptosporangiales</taxon>
        <taxon>Streptosporangiaceae</taxon>
        <taxon>Streptosporangium</taxon>
    </lineage>
</organism>
<dbReference type="Proteomes" id="UP001500831">
    <property type="component" value="Unassembled WGS sequence"/>
</dbReference>
<accession>A0ABN3W105</accession>
<comment type="caution">
    <text evidence="1">The sequence shown here is derived from an EMBL/GenBank/DDBJ whole genome shotgun (WGS) entry which is preliminary data.</text>
</comment>
<evidence type="ECO:0000313" key="1">
    <source>
        <dbReference type="EMBL" id="GAA2879214.1"/>
    </source>
</evidence>
<keyword evidence="2" id="KW-1185">Reference proteome</keyword>